<dbReference type="GO" id="GO:0046872">
    <property type="term" value="F:metal ion binding"/>
    <property type="evidence" value="ECO:0007669"/>
    <property type="project" value="UniProtKB-KW"/>
</dbReference>
<dbReference type="EC" id="3.5.3.11" evidence="5"/>
<organism evidence="5 6">
    <name type="scientific">Rhizobium lusitanum</name>
    <dbReference type="NCBI Taxonomy" id="293958"/>
    <lineage>
        <taxon>Bacteria</taxon>
        <taxon>Pseudomonadati</taxon>
        <taxon>Pseudomonadota</taxon>
        <taxon>Alphaproteobacteria</taxon>
        <taxon>Hyphomicrobiales</taxon>
        <taxon>Rhizobiaceae</taxon>
        <taxon>Rhizobium/Agrobacterium group</taxon>
        <taxon>Rhizobium</taxon>
    </lineage>
</organism>
<keyword evidence="1 3" id="KW-0479">Metal-binding</keyword>
<evidence type="ECO:0000256" key="1">
    <source>
        <dbReference type="ARBA" id="ARBA00022723"/>
    </source>
</evidence>
<dbReference type="Pfam" id="PF00491">
    <property type="entry name" value="Arginase"/>
    <property type="match status" value="1"/>
</dbReference>
<name>A0A7X0IZP3_9HYPH</name>
<feature type="binding site" evidence="3">
    <location>
        <position position="211"/>
    </location>
    <ligand>
        <name>Mn(2+)</name>
        <dbReference type="ChEBI" id="CHEBI:29035"/>
        <label>1</label>
    </ligand>
</feature>
<dbReference type="SUPFAM" id="SSF52768">
    <property type="entry name" value="Arginase/deacetylase"/>
    <property type="match status" value="1"/>
</dbReference>
<dbReference type="InterPro" id="IPR023696">
    <property type="entry name" value="Ureohydrolase_dom_sf"/>
</dbReference>
<gene>
    <name evidence="5" type="ORF">GGD46_006220</name>
</gene>
<dbReference type="PIRSF" id="PIRSF036979">
    <property type="entry name" value="Arginase"/>
    <property type="match status" value="1"/>
</dbReference>
<feature type="binding site" evidence="3">
    <location>
        <position position="124"/>
    </location>
    <ligand>
        <name>Mn(2+)</name>
        <dbReference type="ChEBI" id="CHEBI:29035"/>
        <label>2</label>
    </ligand>
</feature>
<comment type="cofactor">
    <cofactor evidence="3">
        <name>Mn(2+)</name>
        <dbReference type="ChEBI" id="CHEBI:29035"/>
    </cofactor>
    <text evidence="3">Binds 2 manganese ions per subunit.</text>
</comment>
<dbReference type="Gene3D" id="3.40.800.10">
    <property type="entry name" value="Ureohydrolase domain"/>
    <property type="match status" value="1"/>
</dbReference>
<dbReference type="PANTHER" id="PTHR11358:SF26">
    <property type="entry name" value="GUANIDINO ACID HYDROLASE, MITOCHONDRIAL"/>
    <property type="match status" value="1"/>
</dbReference>
<keyword evidence="3" id="KW-0464">Manganese</keyword>
<sequence length="285" mass="30450">MSLLGIPYSEHYSGEPRPNDQAWAPEAIRGQSGKICDGPHTWDFDIGGPLESFLPNGGRDCGNLNPTTQSFDEYFSAAVEILKRQFASSKFSGILGGDHGVTVPVVHALEAIGQPVHLVQIDAHMDWRDENRGVRRGYSSPMRRASELPWISGITQIGIRGTGTIGAMEVEAAQDYGAKIITAREVHEGGVAPILQHLDGKGPFYLTVDADGLDPSVMPAVITPLPGGLRFDQVLPIVRALAKAQLVGMDVVEVAPGVDLPNQITSITAGRLMVIAMVAAVQAKQ</sequence>
<dbReference type="RefSeq" id="WP_210325765.1">
    <property type="nucleotide sequence ID" value="NZ_JACHBG010000028.1"/>
</dbReference>
<proteinExistence type="inferred from homology"/>
<evidence type="ECO:0000313" key="6">
    <source>
        <dbReference type="Proteomes" id="UP000565576"/>
    </source>
</evidence>
<dbReference type="PROSITE" id="PS51409">
    <property type="entry name" value="ARGINASE_2"/>
    <property type="match status" value="1"/>
</dbReference>
<accession>A0A7X0IZP3</accession>
<feature type="binding site" evidence="3">
    <location>
        <position position="126"/>
    </location>
    <ligand>
        <name>Mn(2+)</name>
        <dbReference type="ChEBI" id="CHEBI:29035"/>
        <label>2</label>
    </ligand>
</feature>
<dbReference type="PANTHER" id="PTHR11358">
    <property type="entry name" value="ARGINASE/AGMATINASE"/>
    <property type="match status" value="1"/>
</dbReference>
<evidence type="ECO:0000256" key="2">
    <source>
        <dbReference type="ARBA" id="ARBA00022801"/>
    </source>
</evidence>
<dbReference type="InterPro" id="IPR006035">
    <property type="entry name" value="Ureohydrolase"/>
</dbReference>
<feature type="binding site" evidence="3">
    <location>
        <position position="99"/>
    </location>
    <ligand>
        <name>Mn(2+)</name>
        <dbReference type="ChEBI" id="CHEBI:29035"/>
        <label>1</label>
    </ligand>
</feature>
<evidence type="ECO:0000256" key="4">
    <source>
        <dbReference type="PROSITE-ProRule" id="PRU00742"/>
    </source>
</evidence>
<dbReference type="GO" id="GO:0033389">
    <property type="term" value="P:putrescine biosynthetic process from arginine, via agmatine"/>
    <property type="evidence" value="ECO:0007669"/>
    <property type="project" value="TreeGrafter"/>
</dbReference>
<dbReference type="AlphaFoldDB" id="A0A7X0IZP3"/>
<evidence type="ECO:0000256" key="3">
    <source>
        <dbReference type="PIRSR" id="PIRSR036979-1"/>
    </source>
</evidence>
<comment type="caution">
    <text evidence="5">The sequence shown here is derived from an EMBL/GenBank/DDBJ whole genome shotgun (WGS) entry which is preliminary data.</text>
</comment>
<dbReference type="Proteomes" id="UP000565576">
    <property type="component" value="Unassembled WGS sequence"/>
</dbReference>
<feature type="binding site" evidence="3">
    <location>
        <position position="209"/>
    </location>
    <ligand>
        <name>Mn(2+)</name>
        <dbReference type="ChEBI" id="CHEBI:29035"/>
        <label>1</label>
    </ligand>
</feature>
<dbReference type="GO" id="GO:0008783">
    <property type="term" value="F:agmatinase activity"/>
    <property type="evidence" value="ECO:0007669"/>
    <property type="project" value="UniProtKB-EC"/>
</dbReference>
<reference evidence="5 6" key="1">
    <citation type="submission" date="2020-08" db="EMBL/GenBank/DDBJ databases">
        <title>Genomic Encyclopedia of Type Strains, Phase IV (KMG-V): Genome sequencing to study the core and pangenomes of soil and plant-associated prokaryotes.</title>
        <authorList>
            <person name="Whitman W."/>
        </authorList>
    </citation>
    <scope>NUCLEOTIDE SEQUENCE [LARGE SCALE GENOMIC DNA]</scope>
    <source>
        <strain evidence="5 6">SEMIA 4060</strain>
    </source>
</reference>
<protein>
    <submittedName>
        <fullName evidence="5">Agmatinase</fullName>
        <ecNumber evidence="5">3.5.3.11</ecNumber>
    </submittedName>
</protein>
<keyword evidence="2 5" id="KW-0378">Hydrolase</keyword>
<evidence type="ECO:0000313" key="5">
    <source>
        <dbReference type="EMBL" id="MBB6488897.1"/>
    </source>
</evidence>
<feature type="binding site" evidence="3">
    <location>
        <position position="122"/>
    </location>
    <ligand>
        <name>Mn(2+)</name>
        <dbReference type="ChEBI" id="CHEBI:29035"/>
        <label>1</label>
    </ligand>
</feature>
<comment type="similarity">
    <text evidence="4">Belongs to the arginase family.</text>
</comment>
<dbReference type="EMBL" id="JACHBG010000028">
    <property type="protein sequence ID" value="MBB6488897.1"/>
    <property type="molecule type" value="Genomic_DNA"/>
</dbReference>